<name>A0AAD9D5F4_9STRA</name>
<feature type="repeat" description="TPR" evidence="1">
    <location>
        <begin position="282"/>
        <end position="315"/>
    </location>
</feature>
<sequence length="435" mass="48659">MEYSTVEVEAFATGLLCDNVKDGYVCDSLIKLVDSSHMTIKYRYSPLEVNETMKHRLAKSVSALLQNRDADGKTLLHYITAYNVVQTNNLDEPGKMMLILHSVKEKYIEEGRTFPFNYFSWDSFNGDETLGNEMFILEKNRRRQTQEKVGEIARWILKKEPTLTESVDNEGLNPFHFQYAVSVGKKWSEGLDVVAGLVPGWTQAHGKVGLSPFAIAGYACDDIDTLFELLRFDSSVLSGYDVDGDTAKRDEDSSEVKDDESVKQMINEVLRPLAAIIEANDPVAIRQKGSEYFGQGDYGAAVELFKKAAKLGDGEANYQLAGCYGLGLGVERKPKMEIFYWEEAAIGGHPKARYNIGVTEKRNGRFDRAQRHWIIAASQGHTNSVKALVENHKRGLVKKEVADDALRAYKAAVDATKSPQREAAEAVNQNVNSYR</sequence>
<dbReference type="EMBL" id="JATAAI010000046">
    <property type="protein sequence ID" value="KAK1733603.1"/>
    <property type="molecule type" value="Genomic_DNA"/>
</dbReference>
<evidence type="ECO:0000256" key="1">
    <source>
        <dbReference type="PROSITE-ProRule" id="PRU00339"/>
    </source>
</evidence>
<dbReference type="SUPFAM" id="SSF81901">
    <property type="entry name" value="HCP-like"/>
    <property type="match status" value="1"/>
</dbReference>
<dbReference type="InterPro" id="IPR019734">
    <property type="entry name" value="TPR_rpt"/>
</dbReference>
<accession>A0AAD9D5F4</accession>
<dbReference type="PANTHER" id="PTHR45011">
    <property type="entry name" value="DAP3-BINDING CELL DEATH ENHANCER 1"/>
    <property type="match status" value="1"/>
</dbReference>
<dbReference type="InterPro" id="IPR011990">
    <property type="entry name" value="TPR-like_helical_dom_sf"/>
</dbReference>
<keyword evidence="3" id="KW-1185">Reference proteome</keyword>
<evidence type="ECO:0000313" key="3">
    <source>
        <dbReference type="Proteomes" id="UP001224775"/>
    </source>
</evidence>
<dbReference type="AlphaFoldDB" id="A0AAD9D5F4"/>
<organism evidence="2 3">
    <name type="scientific">Skeletonema marinoi</name>
    <dbReference type="NCBI Taxonomy" id="267567"/>
    <lineage>
        <taxon>Eukaryota</taxon>
        <taxon>Sar</taxon>
        <taxon>Stramenopiles</taxon>
        <taxon>Ochrophyta</taxon>
        <taxon>Bacillariophyta</taxon>
        <taxon>Coscinodiscophyceae</taxon>
        <taxon>Thalassiosirophycidae</taxon>
        <taxon>Thalassiosirales</taxon>
        <taxon>Skeletonemataceae</taxon>
        <taxon>Skeletonema</taxon>
        <taxon>Skeletonema marinoi-dohrnii complex</taxon>
    </lineage>
</organism>
<evidence type="ECO:0000313" key="2">
    <source>
        <dbReference type="EMBL" id="KAK1733603.1"/>
    </source>
</evidence>
<gene>
    <name evidence="2" type="ORF">QTG54_015646</name>
</gene>
<dbReference type="PANTHER" id="PTHR45011:SF1">
    <property type="entry name" value="DAP3-BINDING CELL DEATH ENHANCER 1"/>
    <property type="match status" value="1"/>
</dbReference>
<dbReference type="Proteomes" id="UP001224775">
    <property type="component" value="Unassembled WGS sequence"/>
</dbReference>
<proteinExistence type="predicted"/>
<protein>
    <submittedName>
        <fullName evidence="2">Tetratricopeptide repeat protein</fullName>
    </submittedName>
</protein>
<dbReference type="Gene3D" id="1.25.40.10">
    <property type="entry name" value="Tetratricopeptide repeat domain"/>
    <property type="match status" value="1"/>
</dbReference>
<dbReference type="PROSITE" id="PS50005">
    <property type="entry name" value="TPR"/>
    <property type="match status" value="1"/>
</dbReference>
<dbReference type="SMART" id="SM00028">
    <property type="entry name" value="TPR"/>
    <property type="match status" value="2"/>
</dbReference>
<reference evidence="2" key="1">
    <citation type="submission" date="2023-06" db="EMBL/GenBank/DDBJ databases">
        <title>Survivors Of The Sea: Transcriptome response of Skeletonema marinoi to long-term dormancy.</title>
        <authorList>
            <person name="Pinder M.I.M."/>
            <person name="Kourtchenko O."/>
            <person name="Robertson E.K."/>
            <person name="Larsson T."/>
            <person name="Maumus F."/>
            <person name="Osuna-Cruz C.M."/>
            <person name="Vancaester E."/>
            <person name="Stenow R."/>
            <person name="Vandepoele K."/>
            <person name="Ploug H."/>
            <person name="Bruchert V."/>
            <person name="Godhe A."/>
            <person name="Topel M."/>
        </authorList>
    </citation>
    <scope>NUCLEOTIDE SEQUENCE</scope>
    <source>
        <strain evidence="2">R05AC</strain>
    </source>
</reference>
<comment type="caution">
    <text evidence="2">The sequence shown here is derived from an EMBL/GenBank/DDBJ whole genome shotgun (WGS) entry which is preliminary data.</text>
</comment>
<keyword evidence="1" id="KW-0802">TPR repeat</keyword>
<dbReference type="InterPro" id="IPR052748">
    <property type="entry name" value="ISR_Activator"/>
</dbReference>